<keyword evidence="18" id="KW-1133">Transmembrane helix</keyword>
<dbReference type="GO" id="GO:0009061">
    <property type="term" value="P:anaerobic respiration"/>
    <property type="evidence" value="ECO:0007669"/>
    <property type="project" value="TreeGrafter"/>
</dbReference>
<evidence type="ECO:0000256" key="8">
    <source>
        <dbReference type="ARBA" id="ARBA00022723"/>
    </source>
</evidence>
<keyword evidence="18" id="KW-0812">Transmembrane</keyword>
<evidence type="ECO:0000256" key="9">
    <source>
        <dbReference type="ARBA" id="ARBA00022729"/>
    </source>
</evidence>
<dbReference type="GO" id="GO:0044569">
    <property type="term" value="C:[Ni-Fe] hydrogenase complex"/>
    <property type="evidence" value="ECO:0007669"/>
    <property type="project" value="TreeGrafter"/>
</dbReference>
<feature type="binding site" evidence="16">
    <location>
        <position position="296"/>
    </location>
    <ligand>
        <name>[3Fe-4S] cluster</name>
        <dbReference type="ChEBI" id="CHEBI:21137"/>
    </ligand>
</feature>
<feature type="binding site" evidence="16">
    <location>
        <position position="293"/>
    </location>
    <ligand>
        <name>[3Fe-4S] cluster</name>
        <dbReference type="ChEBI" id="CHEBI:21137"/>
    </ligand>
</feature>
<evidence type="ECO:0000256" key="2">
    <source>
        <dbReference type="ARBA" id="ARBA00001966"/>
    </source>
</evidence>
<evidence type="ECO:0000256" key="10">
    <source>
        <dbReference type="ARBA" id="ARBA00023002"/>
    </source>
</evidence>
<comment type="caution">
    <text evidence="21">The sequence shown here is derived from an EMBL/GenBank/DDBJ whole genome shotgun (WGS) entry which is preliminary data.</text>
</comment>
<evidence type="ECO:0000256" key="5">
    <source>
        <dbReference type="ARBA" id="ARBA00011771"/>
    </source>
</evidence>
<accession>A0A8I2B2S3</accession>
<dbReference type="GO" id="GO:0016020">
    <property type="term" value="C:membrane"/>
    <property type="evidence" value="ECO:0007669"/>
    <property type="project" value="TreeGrafter"/>
</dbReference>
<dbReference type="Pfam" id="PF01058">
    <property type="entry name" value="Oxidored_q6"/>
    <property type="match status" value="1"/>
</dbReference>
<feature type="binding site" evidence="16">
    <location>
        <position position="257"/>
    </location>
    <ligand>
        <name>[4Fe-4S] cluster</name>
        <dbReference type="ChEBI" id="CHEBI:49883"/>
        <label>2</label>
    </ligand>
</feature>
<keyword evidence="12 16" id="KW-0411">Iron-sulfur</keyword>
<feature type="binding site" evidence="16">
    <location>
        <position position="62"/>
    </location>
    <ligand>
        <name>[4Fe-4S] cluster</name>
        <dbReference type="ChEBI" id="CHEBI:49883"/>
        <label>1</label>
    </ligand>
</feature>
<dbReference type="InterPro" id="IPR027394">
    <property type="entry name" value="Cytochrome-c3_hydrogenase_C"/>
</dbReference>
<dbReference type="InterPro" id="IPR006311">
    <property type="entry name" value="TAT_signal"/>
</dbReference>
<feature type="binding site" evidence="16">
    <location>
        <position position="232"/>
    </location>
    <ligand>
        <name>[4Fe-4S] cluster</name>
        <dbReference type="ChEBI" id="CHEBI:49883"/>
        <label>2</label>
    </ligand>
</feature>
<dbReference type="PANTHER" id="PTHR30013:SF7">
    <property type="entry name" value="HYDROGENASE-2 SMALL CHAIN"/>
    <property type="match status" value="1"/>
</dbReference>
<evidence type="ECO:0000256" key="12">
    <source>
        <dbReference type="ARBA" id="ARBA00023014"/>
    </source>
</evidence>
<evidence type="ECO:0000256" key="15">
    <source>
        <dbReference type="ARBA" id="ARBA00048757"/>
    </source>
</evidence>
<dbReference type="Proteomes" id="UP000664658">
    <property type="component" value="Unassembled WGS sequence"/>
</dbReference>
<feature type="binding site" evidence="16">
    <location>
        <position position="59"/>
    </location>
    <ligand>
        <name>[4Fe-4S] cluster</name>
        <dbReference type="ChEBI" id="CHEBI:49883"/>
        <label>1</label>
    </ligand>
</feature>
<reference evidence="21" key="1">
    <citation type="submission" date="2021-03" db="EMBL/GenBank/DDBJ databases">
        <title>Plesiomonas shigelloides zfcc0051, isolated from zebrafish feces.</title>
        <authorList>
            <person name="Vanderhoek Z."/>
            <person name="Gaulke C."/>
        </authorList>
    </citation>
    <scope>NUCLEOTIDE SEQUENCE</scope>
    <source>
        <strain evidence="21">Zfcc0051</strain>
    </source>
</reference>
<gene>
    <name evidence="21" type="primary">hybO</name>
    <name evidence="21" type="ORF">J2R62_13485</name>
</gene>
<feature type="region of interest" description="Disordered" evidence="17">
    <location>
        <begin position="361"/>
        <end position="381"/>
    </location>
</feature>
<evidence type="ECO:0000256" key="3">
    <source>
        <dbReference type="ARBA" id="ARBA00004196"/>
    </source>
</evidence>
<dbReference type="InterPro" id="IPR037024">
    <property type="entry name" value="NiFe_Hase_small_N_sf"/>
</dbReference>
<keyword evidence="10" id="KW-0560">Oxidoreductase</keyword>
<keyword evidence="11 16" id="KW-0408">Iron</keyword>
<dbReference type="AlphaFoldDB" id="A0A8I2B2S3"/>
<keyword evidence="18" id="KW-0472">Membrane</keyword>
<dbReference type="NCBIfam" id="TIGR00391">
    <property type="entry name" value="hydA"/>
    <property type="match status" value="1"/>
</dbReference>
<dbReference type="PIRSF" id="PIRSF000310">
    <property type="entry name" value="NiFe_hyd_ssu"/>
    <property type="match status" value="1"/>
</dbReference>
<feature type="binding site" evidence="16">
    <location>
        <position position="157"/>
    </location>
    <ligand>
        <name>[4Fe-4S] cluster</name>
        <dbReference type="ChEBI" id="CHEBI:49883"/>
        <label>1</label>
    </ligand>
</feature>
<evidence type="ECO:0000256" key="18">
    <source>
        <dbReference type="SAM" id="Phobius"/>
    </source>
</evidence>
<dbReference type="GO" id="GO:0046872">
    <property type="term" value="F:metal ion binding"/>
    <property type="evidence" value="ECO:0007669"/>
    <property type="project" value="UniProtKB-KW"/>
</dbReference>
<proteinExistence type="inferred from homology"/>
<keyword evidence="9" id="KW-0732">Signal</keyword>
<evidence type="ECO:0000256" key="16">
    <source>
        <dbReference type="PIRSR" id="PIRSR000310-1"/>
    </source>
</evidence>
<feature type="domain" description="NADH:ubiquinone oxidoreductase-like 20kDa subunit" evidence="19">
    <location>
        <begin position="59"/>
        <end position="205"/>
    </location>
</feature>
<dbReference type="InterPro" id="IPR037148">
    <property type="entry name" value="NiFe-Hase_small_C_sf"/>
</dbReference>
<dbReference type="FunFam" id="3.40.50.700:FF:000001">
    <property type="entry name" value="Hydrogenase 2 small subunit"/>
    <property type="match status" value="1"/>
</dbReference>
<comment type="cofactor">
    <cofactor evidence="1">
        <name>[3Fe-4S] cluster</name>
        <dbReference type="ChEBI" id="CHEBI:21137"/>
    </cofactor>
</comment>
<protein>
    <recommendedName>
        <fullName evidence="6">hydrogenase (acceptor)</fullName>
        <ecNumber evidence="6">1.12.99.6</ecNumber>
    </recommendedName>
    <alternativeName>
        <fullName evidence="14">NiFe hydrogenase</fullName>
    </alternativeName>
</protein>
<organism evidence="21 22">
    <name type="scientific">Plesiomonas shigelloides</name>
    <name type="common">Aeromonas shigelloides</name>
    <dbReference type="NCBI Taxonomy" id="703"/>
    <lineage>
        <taxon>Bacteria</taxon>
        <taxon>Pseudomonadati</taxon>
        <taxon>Pseudomonadota</taxon>
        <taxon>Gammaproteobacteria</taxon>
        <taxon>Enterobacterales</taxon>
        <taxon>Enterobacteriaceae</taxon>
        <taxon>Plesiomonas</taxon>
    </lineage>
</organism>
<comment type="similarity">
    <text evidence="4">Belongs to the [NiFe]/[NiFeSe] hydrogenase small subunit family.</text>
</comment>
<dbReference type="Gene3D" id="4.10.480.10">
    <property type="entry name" value="Cytochrome-c3 hydrogenase, C-terminal domain"/>
    <property type="match status" value="1"/>
</dbReference>
<evidence type="ECO:0000256" key="11">
    <source>
        <dbReference type="ARBA" id="ARBA00023004"/>
    </source>
</evidence>
<dbReference type="GO" id="GO:0033748">
    <property type="term" value="F:hydrogenase (acceptor) activity"/>
    <property type="evidence" value="ECO:0007669"/>
    <property type="project" value="UniProtKB-EC"/>
</dbReference>
<dbReference type="InterPro" id="IPR019546">
    <property type="entry name" value="TAT_signal_bac_arc"/>
</dbReference>
<dbReference type="GO" id="GO:0051539">
    <property type="term" value="F:4 iron, 4 sulfur cluster binding"/>
    <property type="evidence" value="ECO:0007669"/>
    <property type="project" value="UniProtKB-KW"/>
</dbReference>
<feature type="binding site" evidence="16">
    <location>
        <position position="191"/>
    </location>
    <ligand>
        <name>[4Fe-4S] cluster</name>
        <dbReference type="ChEBI" id="CHEBI:49883"/>
        <label>1</label>
    </ligand>
</feature>
<dbReference type="PROSITE" id="PS51318">
    <property type="entry name" value="TAT"/>
    <property type="match status" value="1"/>
</dbReference>
<evidence type="ECO:0000256" key="13">
    <source>
        <dbReference type="ARBA" id="ARBA00023291"/>
    </source>
</evidence>
<evidence type="ECO:0000256" key="14">
    <source>
        <dbReference type="ARBA" id="ARBA00031163"/>
    </source>
</evidence>
<evidence type="ECO:0000256" key="6">
    <source>
        <dbReference type="ARBA" id="ARBA00012082"/>
    </source>
</evidence>
<evidence type="ECO:0000256" key="17">
    <source>
        <dbReference type="SAM" id="MobiDB-lite"/>
    </source>
</evidence>
<dbReference type="NCBIfam" id="TIGR01409">
    <property type="entry name" value="TAT_signal_seq"/>
    <property type="match status" value="1"/>
</dbReference>
<dbReference type="InterPro" id="IPR001821">
    <property type="entry name" value="NiFe_hydrogenase_ssu"/>
</dbReference>
<evidence type="ECO:0000259" key="20">
    <source>
        <dbReference type="Pfam" id="PF14720"/>
    </source>
</evidence>
<dbReference type="RefSeq" id="WP_152128395.1">
    <property type="nucleotide sequence ID" value="NZ_JAACNG020000020.1"/>
</dbReference>
<evidence type="ECO:0000313" key="22">
    <source>
        <dbReference type="Proteomes" id="UP000664658"/>
    </source>
</evidence>
<feature type="binding site" evidence="16">
    <location>
        <position position="263"/>
    </location>
    <ligand>
        <name>[4Fe-4S] cluster</name>
        <dbReference type="ChEBI" id="CHEBI:49883"/>
        <label>2</label>
    </ligand>
</feature>
<dbReference type="GO" id="GO:0009375">
    <property type="term" value="C:ferredoxin hydrogenase complex"/>
    <property type="evidence" value="ECO:0007669"/>
    <property type="project" value="InterPro"/>
</dbReference>
<dbReference type="EMBL" id="JAFNAA010000016">
    <property type="protein sequence ID" value="MBO1109209.1"/>
    <property type="molecule type" value="Genomic_DNA"/>
</dbReference>
<feature type="binding site" evidence="16">
    <location>
        <position position="272"/>
    </location>
    <ligand>
        <name>[3Fe-4S] cluster</name>
        <dbReference type="ChEBI" id="CHEBI:21137"/>
    </ligand>
</feature>
<dbReference type="GO" id="GO:0030313">
    <property type="term" value="C:cell envelope"/>
    <property type="evidence" value="ECO:0007669"/>
    <property type="project" value="UniProtKB-SubCell"/>
</dbReference>
<dbReference type="InterPro" id="IPR006137">
    <property type="entry name" value="NADH_UbQ_OxRdtase-like_20kDa"/>
</dbReference>
<feature type="domain" description="Cytochrome-c3 hydrogenase C-terminal" evidence="20">
    <location>
        <begin position="224"/>
        <end position="302"/>
    </location>
</feature>
<keyword evidence="13 16" id="KW-0003">3Fe-4S</keyword>
<dbReference type="GO" id="GO:0051538">
    <property type="term" value="F:3 iron, 4 sulfur cluster binding"/>
    <property type="evidence" value="ECO:0007669"/>
    <property type="project" value="UniProtKB-KW"/>
</dbReference>
<dbReference type="SUPFAM" id="SSF56770">
    <property type="entry name" value="HydA/Nqo6-like"/>
    <property type="match status" value="1"/>
</dbReference>
<name>A0A8I2B2S3_PLESH</name>
<keyword evidence="8 16" id="KW-0479">Metal-binding</keyword>
<dbReference type="GO" id="GO:0009055">
    <property type="term" value="F:electron transfer activity"/>
    <property type="evidence" value="ECO:0007669"/>
    <property type="project" value="TreeGrafter"/>
</dbReference>
<dbReference type="GO" id="GO:0008901">
    <property type="term" value="F:ferredoxin hydrogenase activity"/>
    <property type="evidence" value="ECO:0007669"/>
    <property type="project" value="InterPro"/>
</dbReference>
<feature type="transmembrane region" description="Helical" evidence="18">
    <location>
        <begin position="337"/>
        <end position="356"/>
    </location>
</feature>
<dbReference type="Gene3D" id="3.40.50.700">
    <property type="entry name" value="NADH:ubiquinone oxidoreductase-like, 20kDa subunit"/>
    <property type="match status" value="1"/>
</dbReference>
<evidence type="ECO:0000259" key="19">
    <source>
        <dbReference type="Pfam" id="PF01058"/>
    </source>
</evidence>
<dbReference type="EC" id="1.12.99.6" evidence="6"/>
<evidence type="ECO:0000256" key="1">
    <source>
        <dbReference type="ARBA" id="ARBA00001927"/>
    </source>
</evidence>
<dbReference type="PRINTS" id="PR00614">
    <property type="entry name" value="NIHGNASESMLL"/>
</dbReference>
<dbReference type="PANTHER" id="PTHR30013">
    <property type="entry name" value="NIFE / NIFESE HYDROGENASE SMALL SUBUNIT FAMILY MEMBER"/>
    <property type="match status" value="1"/>
</dbReference>
<keyword evidence="7 16" id="KW-0004">4Fe-4S</keyword>
<dbReference type="Pfam" id="PF14720">
    <property type="entry name" value="NiFe_hyd_SSU_C"/>
    <property type="match status" value="1"/>
</dbReference>
<evidence type="ECO:0000313" key="21">
    <source>
        <dbReference type="EMBL" id="MBO1109209.1"/>
    </source>
</evidence>
<evidence type="ECO:0000256" key="4">
    <source>
        <dbReference type="ARBA" id="ARBA00006605"/>
    </source>
</evidence>
<comment type="subcellular location">
    <subcellularLocation>
        <location evidence="3">Cell envelope</location>
    </subcellularLocation>
</comment>
<comment type="cofactor">
    <cofactor evidence="2">
        <name>[4Fe-4S] cluster</name>
        <dbReference type="ChEBI" id="CHEBI:49883"/>
    </cofactor>
</comment>
<dbReference type="NCBIfam" id="NF007779">
    <property type="entry name" value="PRK10468.1"/>
    <property type="match status" value="1"/>
</dbReference>
<feature type="binding site" evidence="16">
    <location>
        <position position="229"/>
    </location>
    <ligand>
        <name>[4Fe-4S] cluster</name>
        <dbReference type="ChEBI" id="CHEBI:49883"/>
        <label>2</label>
    </ligand>
</feature>
<comment type="catalytic activity">
    <reaction evidence="15">
        <text>H2 + A = AH2</text>
        <dbReference type="Rhea" id="RHEA:12116"/>
        <dbReference type="ChEBI" id="CHEBI:13193"/>
        <dbReference type="ChEBI" id="CHEBI:17499"/>
        <dbReference type="ChEBI" id="CHEBI:18276"/>
        <dbReference type="EC" id="1.12.99.6"/>
    </reaction>
</comment>
<comment type="subunit">
    <text evidence="5">Heterodimer of a large and a small subunit.</text>
</comment>
<sequence length="381" mass="40682">MAMNNSFLDRLGVSRRDFMKLCTGLAASMGLSANAATKIAAAVSDPARPPVIWIGAQECTGCTESLLRATHPTLENLLLDTISLEYHEVLSAAFGHQVEENKHQAMEKYKGRYVLVVDGSIPLKDDGVYCMVAGKPIVQHIREAAENAAAVIAIGSCASWGGVPVTGGNPTGAVSLSEALGGKPVINIPGCPPNPQNFLATVVHLITFNSAPKLDAEGRPTFAYGRLIHEHCERRPHFDAGRFAKEFGDEGHRNGWCLYHLGCKGPETYGNCSTLEFCDIGGGIWPVGIGHPCYGCNEQGVGFTKGIHQLANVENQTPRSQKPDLNNRQGGDVSPTAAGIIGGVAGLVAGVSLMTVRELGRQQRQKREAEARQHDADSHKE</sequence>
<evidence type="ECO:0000256" key="7">
    <source>
        <dbReference type="ARBA" id="ARBA00022485"/>
    </source>
</evidence>